<feature type="signal peptide" evidence="2">
    <location>
        <begin position="1"/>
        <end position="19"/>
    </location>
</feature>
<evidence type="ECO:0008006" key="5">
    <source>
        <dbReference type="Google" id="ProtNLM"/>
    </source>
</evidence>
<dbReference type="RefSeq" id="WP_189606334.1">
    <property type="nucleotide sequence ID" value="NZ_BMXB01000026.1"/>
</dbReference>
<keyword evidence="4" id="KW-1185">Reference proteome</keyword>
<evidence type="ECO:0000313" key="4">
    <source>
        <dbReference type="Proteomes" id="UP000610456"/>
    </source>
</evidence>
<reference evidence="3" key="1">
    <citation type="journal article" date="2014" name="Int. J. Syst. Evol. Microbiol.">
        <title>Complete genome sequence of Corynebacterium casei LMG S-19264T (=DSM 44701T), isolated from a smear-ripened cheese.</title>
        <authorList>
            <consortium name="US DOE Joint Genome Institute (JGI-PGF)"/>
            <person name="Walter F."/>
            <person name="Albersmeier A."/>
            <person name="Kalinowski J."/>
            <person name="Ruckert C."/>
        </authorList>
    </citation>
    <scope>NUCLEOTIDE SEQUENCE</scope>
    <source>
        <strain evidence="3">KCTC 12719</strain>
    </source>
</reference>
<dbReference type="AlphaFoldDB" id="A0A918W1U8"/>
<reference evidence="3" key="2">
    <citation type="submission" date="2020-09" db="EMBL/GenBank/DDBJ databases">
        <authorList>
            <person name="Sun Q."/>
            <person name="Kim S."/>
        </authorList>
    </citation>
    <scope>NUCLEOTIDE SEQUENCE</scope>
    <source>
        <strain evidence="3">KCTC 12719</strain>
    </source>
</reference>
<organism evidence="3 4">
    <name type="scientific">Salinimicrobium marinum</name>
    <dbReference type="NCBI Taxonomy" id="680283"/>
    <lineage>
        <taxon>Bacteria</taxon>
        <taxon>Pseudomonadati</taxon>
        <taxon>Bacteroidota</taxon>
        <taxon>Flavobacteriia</taxon>
        <taxon>Flavobacteriales</taxon>
        <taxon>Flavobacteriaceae</taxon>
        <taxon>Salinimicrobium</taxon>
    </lineage>
</organism>
<evidence type="ECO:0000313" key="3">
    <source>
        <dbReference type="EMBL" id="GHA51164.1"/>
    </source>
</evidence>
<feature type="compositionally biased region" description="Acidic residues" evidence="1">
    <location>
        <begin position="243"/>
        <end position="265"/>
    </location>
</feature>
<dbReference type="PROSITE" id="PS51257">
    <property type="entry name" value="PROKAR_LIPOPROTEIN"/>
    <property type="match status" value="1"/>
</dbReference>
<protein>
    <recommendedName>
        <fullName evidence="5">Calx-beta domain-containing protein</fullName>
    </recommendedName>
</protein>
<feature type="region of interest" description="Disordered" evidence="1">
    <location>
        <begin position="233"/>
        <end position="265"/>
    </location>
</feature>
<feature type="chain" id="PRO_5037759872" description="Calx-beta domain-containing protein" evidence="2">
    <location>
        <begin position="20"/>
        <end position="265"/>
    </location>
</feature>
<proteinExistence type="predicted"/>
<dbReference type="EMBL" id="BMXB01000026">
    <property type="protein sequence ID" value="GHA51164.1"/>
    <property type="molecule type" value="Genomic_DNA"/>
</dbReference>
<evidence type="ECO:0000256" key="2">
    <source>
        <dbReference type="SAM" id="SignalP"/>
    </source>
</evidence>
<gene>
    <name evidence="3" type="ORF">GCM10007103_34680</name>
</gene>
<evidence type="ECO:0000256" key="1">
    <source>
        <dbReference type="SAM" id="MobiDB-lite"/>
    </source>
</evidence>
<accession>A0A918W1U8</accession>
<comment type="caution">
    <text evidence="3">The sequence shown here is derived from an EMBL/GenBank/DDBJ whole genome shotgun (WGS) entry which is preliminary data.</text>
</comment>
<sequence>MKKHLGIFLAIISASFLVACDLETDYNPPNYATFENWPEDVEVDLGGSTTVDITVYTANVVGSDRTFDVLVTEATTLSTDAYSVPGSVTVPGGSNEGVLTVDISDIDISPVGETLVLNLANEEGLFVGDPVTVNVSQLCPYPEFRINFAFDDYASETSWEIRDSEDNLLFEGAGFSDGTASASVKRCLDTGDYTFTVRDSYGDGLADGSVTLTYAGDDLVEIPGDFGEGATVNFTLGSGGGDTDGDDTDGDDTDGGDTDGDDSEE</sequence>
<keyword evidence="2" id="KW-0732">Signal</keyword>
<dbReference type="Proteomes" id="UP000610456">
    <property type="component" value="Unassembled WGS sequence"/>
</dbReference>
<name>A0A918W1U8_9FLAO</name>